<dbReference type="STRING" id="870435.A0A0C3JCS3"/>
<accession>A0A0C3JCS3</accession>
<keyword evidence="2" id="KW-1185">Reference proteome</keyword>
<organism evidence="1 2">
    <name type="scientific">Pisolithus tinctorius Marx 270</name>
    <dbReference type="NCBI Taxonomy" id="870435"/>
    <lineage>
        <taxon>Eukaryota</taxon>
        <taxon>Fungi</taxon>
        <taxon>Dikarya</taxon>
        <taxon>Basidiomycota</taxon>
        <taxon>Agaricomycotina</taxon>
        <taxon>Agaricomycetes</taxon>
        <taxon>Agaricomycetidae</taxon>
        <taxon>Boletales</taxon>
        <taxon>Sclerodermatineae</taxon>
        <taxon>Pisolithaceae</taxon>
        <taxon>Pisolithus</taxon>
    </lineage>
</organism>
<evidence type="ECO:0000313" key="1">
    <source>
        <dbReference type="EMBL" id="KIN95481.1"/>
    </source>
</evidence>
<dbReference type="EMBL" id="KN832066">
    <property type="protein sequence ID" value="KIN95481.1"/>
    <property type="molecule type" value="Genomic_DNA"/>
</dbReference>
<evidence type="ECO:0000313" key="2">
    <source>
        <dbReference type="Proteomes" id="UP000054217"/>
    </source>
</evidence>
<sequence length="112" mass="11825">MRCQVNPTFLLTTHPSTGFPAHSAHGEAAVLMSLLPPVPLARRSIFNRLLGTSPNTPHLVGGFSASSPAFIDAATGVTISLGQLCSFTLQLVQSFVNLPQPLRHHPNAATTT</sequence>
<dbReference type="Proteomes" id="UP000054217">
    <property type="component" value="Unassembled WGS sequence"/>
</dbReference>
<dbReference type="AlphaFoldDB" id="A0A0C3JCS3"/>
<reference evidence="2" key="2">
    <citation type="submission" date="2015-01" db="EMBL/GenBank/DDBJ databases">
        <title>Evolutionary Origins and Diversification of the Mycorrhizal Mutualists.</title>
        <authorList>
            <consortium name="DOE Joint Genome Institute"/>
            <consortium name="Mycorrhizal Genomics Consortium"/>
            <person name="Kohler A."/>
            <person name="Kuo A."/>
            <person name="Nagy L.G."/>
            <person name="Floudas D."/>
            <person name="Copeland A."/>
            <person name="Barry K.W."/>
            <person name="Cichocki N."/>
            <person name="Veneault-Fourrey C."/>
            <person name="LaButti K."/>
            <person name="Lindquist E.A."/>
            <person name="Lipzen A."/>
            <person name="Lundell T."/>
            <person name="Morin E."/>
            <person name="Murat C."/>
            <person name="Riley R."/>
            <person name="Ohm R."/>
            <person name="Sun H."/>
            <person name="Tunlid A."/>
            <person name="Henrissat B."/>
            <person name="Grigoriev I.V."/>
            <person name="Hibbett D.S."/>
            <person name="Martin F."/>
        </authorList>
    </citation>
    <scope>NUCLEOTIDE SEQUENCE [LARGE SCALE GENOMIC DNA]</scope>
    <source>
        <strain evidence="2">Marx 270</strain>
    </source>
</reference>
<gene>
    <name evidence="1" type="ORF">M404DRAFT_1007445</name>
</gene>
<dbReference type="InParanoid" id="A0A0C3JCS3"/>
<proteinExistence type="predicted"/>
<protein>
    <submittedName>
        <fullName evidence="1">Uncharacterized protein</fullName>
    </submittedName>
</protein>
<dbReference type="HOGENOM" id="CLU_2146883_0_0_1"/>
<name>A0A0C3JCS3_PISTI</name>
<reference evidence="1 2" key="1">
    <citation type="submission" date="2014-04" db="EMBL/GenBank/DDBJ databases">
        <authorList>
            <consortium name="DOE Joint Genome Institute"/>
            <person name="Kuo A."/>
            <person name="Kohler A."/>
            <person name="Costa M.D."/>
            <person name="Nagy L.G."/>
            <person name="Floudas D."/>
            <person name="Copeland A."/>
            <person name="Barry K.W."/>
            <person name="Cichocki N."/>
            <person name="Veneault-Fourrey C."/>
            <person name="LaButti K."/>
            <person name="Lindquist E.A."/>
            <person name="Lipzen A."/>
            <person name="Lundell T."/>
            <person name="Morin E."/>
            <person name="Murat C."/>
            <person name="Sun H."/>
            <person name="Tunlid A."/>
            <person name="Henrissat B."/>
            <person name="Grigoriev I.V."/>
            <person name="Hibbett D.S."/>
            <person name="Martin F."/>
            <person name="Nordberg H.P."/>
            <person name="Cantor M.N."/>
            <person name="Hua S.X."/>
        </authorList>
    </citation>
    <scope>NUCLEOTIDE SEQUENCE [LARGE SCALE GENOMIC DNA]</scope>
    <source>
        <strain evidence="1 2">Marx 270</strain>
    </source>
</reference>